<comment type="catalytic activity">
    <reaction evidence="1 7">
        <text>6-phospho-D-glucono-1,5-lactone + H2O = 6-phospho-D-gluconate + H(+)</text>
        <dbReference type="Rhea" id="RHEA:12556"/>
        <dbReference type="ChEBI" id="CHEBI:15377"/>
        <dbReference type="ChEBI" id="CHEBI:15378"/>
        <dbReference type="ChEBI" id="CHEBI:57955"/>
        <dbReference type="ChEBI" id="CHEBI:58759"/>
        <dbReference type="EC" id="3.1.1.31"/>
    </reaction>
</comment>
<dbReference type="CDD" id="cd01400">
    <property type="entry name" value="6PGL"/>
    <property type="match status" value="1"/>
</dbReference>
<organism evidence="9 10">
    <name type="scientific">Candidatus Rhabdochlamydia oedothoracis</name>
    <dbReference type="NCBI Taxonomy" id="2720720"/>
    <lineage>
        <taxon>Bacteria</taxon>
        <taxon>Pseudomonadati</taxon>
        <taxon>Chlamydiota</taxon>
        <taxon>Chlamydiia</taxon>
        <taxon>Parachlamydiales</taxon>
        <taxon>Candidatus Rhabdochlamydiaceae</taxon>
        <taxon>Candidatus Rhabdochlamydia</taxon>
    </lineage>
</organism>
<comment type="function">
    <text evidence="2 7">Hydrolysis of 6-phosphogluconolactone to 6-phosphogluconate.</text>
</comment>
<dbReference type="GO" id="GO:0017057">
    <property type="term" value="F:6-phosphogluconolactonase activity"/>
    <property type="evidence" value="ECO:0007669"/>
    <property type="project" value="UniProtKB-EC"/>
</dbReference>
<proteinExistence type="inferred from homology"/>
<keyword evidence="7 9" id="KW-0378">Hydrolase</keyword>
<evidence type="ECO:0000256" key="1">
    <source>
        <dbReference type="ARBA" id="ARBA00000832"/>
    </source>
</evidence>
<dbReference type="RefSeq" id="WP_215217184.1">
    <property type="nucleotide sequence ID" value="NZ_CP075587.1"/>
</dbReference>
<evidence type="ECO:0000259" key="8">
    <source>
        <dbReference type="Pfam" id="PF01182"/>
    </source>
</evidence>
<evidence type="ECO:0000256" key="4">
    <source>
        <dbReference type="ARBA" id="ARBA00010662"/>
    </source>
</evidence>
<dbReference type="Gene3D" id="3.40.50.1360">
    <property type="match status" value="1"/>
</dbReference>
<evidence type="ECO:0000256" key="7">
    <source>
        <dbReference type="RuleBase" id="RU365095"/>
    </source>
</evidence>
<dbReference type="EC" id="3.1.1.31" evidence="5 7"/>
<dbReference type="PANTHER" id="PTHR11054">
    <property type="entry name" value="6-PHOSPHOGLUCONOLACTONASE"/>
    <property type="match status" value="1"/>
</dbReference>
<gene>
    <name evidence="7" type="primary">pgl</name>
    <name evidence="9" type="ORF">RHABOEDO_001106</name>
</gene>
<accession>A0ABX8V0W6</accession>
<evidence type="ECO:0000313" key="9">
    <source>
        <dbReference type="EMBL" id="QYF48870.1"/>
    </source>
</evidence>
<dbReference type="SUPFAM" id="SSF100950">
    <property type="entry name" value="NagB/RpiA/CoA transferase-like"/>
    <property type="match status" value="1"/>
</dbReference>
<reference evidence="9 10" key="1">
    <citation type="journal article" date="2022" name="bioRxiv">
        <title>Ecology and evolution of chlamydial symbionts of arthropods.</title>
        <authorList>
            <person name="Halter T."/>
            <person name="Koestlbacher S."/>
            <person name="Collingro A."/>
            <person name="Sixt B.S."/>
            <person name="Toenshoff E.R."/>
            <person name="Hendrickx F."/>
            <person name="Kostanjsek R."/>
            <person name="Horn M."/>
        </authorList>
    </citation>
    <scope>NUCLEOTIDE SEQUENCE [LARGE SCALE GENOMIC DNA]</scope>
    <source>
        <strain evidence="9">W744xW776</strain>
    </source>
</reference>
<dbReference type="Pfam" id="PF01182">
    <property type="entry name" value="Glucosamine_iso"/>
    <property type="match status" value="1"/>
</dbReference>
<protein>
    <recommendedName>
        <fullName evidence="6 7">6-phosphogluconolactonase</fullName>
        <shortName evidence="7">6PGL</shortName>
        <ecNumber evidence="5 7">3.1.1.31</ecNumber>
    </recommendedName>
</protein>
<evidence type="ECO:0000313" key="10">
    <source>
        <dbReference type="Proteomes" id="UP000826014"/>
    </source>
</evidence>
<dbReference type="InterPro" id="IPR039104">
    <property type="entry name" value="6PGL"/>
</dbReference>
<evidence type="ECO:0000256" key="3">
    <source>
        <dbReference type="ARBA" id="ARBA00004961"/>
    </source>
</evidence>
<dbReference type="InterPro" id="IPR037171">
    <property type="entry name" value="NagB/RpiA_transferase-like"/>
</dbReference>
<comment type="pathway">
    <text evidence="3 7">Carbohydrate degradation; pentose phosphate pathway; D-ribulose 5-phosphate from D-glucose 6-phosphate (oxidative stage): step 2/3.</text>
</comment>
<evidence type="ECO:0000256" key="6">
    <source>
        <dbReference type="ARBA" id="ARBA00020337"/>
    </source>
</evidence>
<sequence>MLIETIKPRPLDESKNLIVPGNYQKTLTFCVEHFIALSKQALADHGFFAVALSGGSTPKVIFEKLCSSPYREQMNWNNIYIFFSDERALPPDDPNSNFHMAMQAGFNKMPIPTEQIHRMEAEVDIEKNALKYEETIYRVLGKRPFDLIMLGMGEDGHTASLFPFTEGLNITDRLCIANYVPQKKCWRMTLTFSCINQASNICIYVLGANKRYMLAQVLFHPSQKTLPVEQVGTPQSKALWIVDEAATIR</sequence>
<evidence type="ECO:0000256" key="5">
    <source>
        <dbReference type="ARBA" id="ARBA00013198"/>
    </source>
</evidence>
<dbReference type="Proteomes" id="UP000826014">
    <property type="component" value="Chromosome"/>
</dbReference>
<dbReference type="PANTHER" id="PTHR11054:SF0">
    <property type="entry name" value="6-PHOSPHOGLUCONOLACTONASE"/>
    <property type="match status" value="1"/>
</dbReference>
<comment type="similarity">
    <text evidence="4 7">Belongs to the glucosamine/galactosamine-6-phosphate isomerase family. 6-phosphogluconolactonase subfamily.</text>
</comment>
<keyword evidence="10" id="KW-1185">Reference proteome</keyword>
<dbReference type="InterPro" id="IPR006148">
    <property type="entry name" value="Glc/Gal-6P_isomerase"/>
</dbReference>
<dbReference type="InterPro" id="IPR005900">
    <property type="entry name" value="6-phosphogluconolactonase_DevB"/>
</dbReference>
<feature type="domain" description="Glucosamine/galactosamine-6-phosphate isomerase" evidence="8">
    <location>
        <begin position="28"/>
        <end position="240"/>
    </location>
</feature>
<name>A0ABX8V0W6_9BACT</name>
<dbReference type="EMBL" id="CP075587">
    <property type="protein sequence ID" value="QYF48870.1"/>
    <property type="molecule type" value="Genomic_DNA"/>
</dbReference>
<dbReference type="NCBIfam" id="TIGR01198">
    <property type="entry name" value="pgl"/>
    <property type="match status" value="1"/>
</dbReference>
<evidence type="ECO:0000256" key="2">
    <source>
        <dbReference type="ARBA" id="ARBA00002681"/>
    </source>
</evidence>